<comment type="similarity">
    <text evidence="2">Belongs to the glycosyl hydrolase 3 family.</text>
</comment>
<dbReference type="Pfam" id="PF01915">
    <property type="entry name" value="Glyco_hydro_3_C"/>
    <property type="match status" value="1"/>
</dbReference>
<evidence type="ECO:0000313" key="11">
    <source>
        <dbReference type="Proteomes" id="UP001595765"/>
    </source>
</evidence>
<comment type="caution">
    <text evidence="10">The sequence shown here is derived from an EMBL/GenBank/DDBJ whole genome shotgun (WGS) entry which is preliminary data.</text>
</comment>
<protein>
    <recommendedName>
        <fullName evidence="3">beta-glucosidase</fullName>
        <ecNumber evidence="3">3.2.1.21</ecNumber>
    </recommendedName>
</protein>
<feature type="domain" description="F5/8 type C" evidence="9">
    <location>
        <begin position="183"/>
        <end position="317"/>
    </location>
</feature>
<evidence type="ECO:0000256" key="3">
    <source>
        <dbReference type="ARBA" id="ARBA00012744"/>
    </source>
</evidence>
<proteinExistence type="inferred from homology"/>
<dbReference type="SMART" id="SM00231">
    <property type="entry name" value="FA58C"/>
    <property type="match status" value="3"/>
</dbReference>
<dbReference type="Proteomes" id="UP001595765">
    <property type="component" value="Unassembled WGS sequence"/>
</dbReference>
<dbReference type="Gene3D" id="3.40.50.1700">
    <property type="entry name" value="Glycoside hydrolase family 3 C-terminal domain"/>
    <property type="match status" value="1"/>
</dbReference>
<dbReference type="Gene3D" id="2.60.120.260">
    <property type="entry name" value="Galactose-binding domain-like"/>
    <property type="match status" value="3"/>
</dbReference>
<dbReference type="InterPro" id="IPR036962">
    <property type="entry name" value="Glyco_hydro_3_N_sf"/>
</dbReference>
<dbReference type="Pfam" id="PF00754">
    <property type="entry name" value="F5_F8_type_C"/>
    <property type="match status" value="3"/>
</dbReference>
<evidence type="ECO:0000256" key="4">
    <source>
        <dbReference type="ARBA" id="ARBA00022729"/>
    </source>
</evidence>
<keyword evidence="11" id="KW-1185">Reference proteome</keyword>
<feature type="region of interest" description="Disordered" evidence="7">
    <location>
        <begin position="321"/>
        <end position="340"/>
    </location>
</feature>
<dbReference type="InterPro" id="IPR000421">
    <property type="entry name" value="FA58C"/>
</dbReference>
<keyword evidence="5" id="KW-0378">Hydrolase</keyword>
<evidence type="ECO:0000256" key="1">
    <source>
        <dbReference type="ARBA" id="ARBA00000448"/>
    </source>
</evidence>
<evidence type="ECO:0000256" key="8">
    <source>
        <dbReference type="SAM" id="SignalP"/>
    </source>
</evidence>
<feature type="domain" description="F5/8 type C" evidence="9">
    <location>
        <begin position="34"/>
        <end position="170"/>
    </location>
</feature>
<dbReference type="PANTHER" id="PTHR30620">
    <property type="entry name" value="PERIPLASMIC BETA-GLUCOSIDASE-RELATED"/>
    <property type="match status" value="1"/>
</dbReference>
<dbReference type="PRINTS" id="PR00133">
    <property type="entry name" value="GLHYDRLASE3"/>
</dbReference>
<dbReference type="InterPro" id="IPR051915">
    <property type="entry name" value="Cellulose_Degrad_GH3"/>
</dbReference>
<keyword evidence="4 8" id="KW-0732">Signal</keyword>
<gene>
    <name evidence="10" type="ORF">ACFO3J_16770</name>
</gene>
<comment type="catalytic activity">
    <reaction evidence="1">
        <text>Hydrolysis of terminal, non-reducing beta-D-glucosyl residues with release of beta-D-glucose.</text>
        <dbReference type="EC" id="3.2.1.21"/>
    </reaction>
</comment>
<feature type="compositionally biased region" description="Gly residues" evidence="7">
    <location>
        <begin position="321"/>
        <end position="330"/>
    </location>
</feature>
<reference evidence="11" key="1">
    <citation type="journal article" date="2019" name="Int. J. Syst. Evol. Microbiol.">
        <title>The Global Catalogue of Microorganisms (GCM) 10K type strain sequencing project: providing services to taxonomists for standard genome sequencing and annotation.</title>
        <authorList>
            <consortium name="The Broad Institute Genomics Platform"/>
            <consortium name="The Broad Institute Genome Sequencing Center for Infectious Disease"/>
            <person name="Wu L."/>
            <person name="Ma J."/>
        </authorList>
    </citation>
    <scope>NUCLEOTIDE SEQUENCE [LARGE SCALE GENOMIC DNA]</scope>
    <source>
        <strain evidence="11">CGMCC 4.7237</strain>
    </source>
</reference>
<feature type="domain" description="F5/8 type C" evidence="9">
    <location>
        <begin position="334"/>
        <end position="470"/>
    </location>
</feature>
<sequence>MSLLSLLLRNTRRRRPLVAAGVAAALVLGGAIGSTSGTAHAADTLLSQGKTATASSVENAGTPASAAVDGDAGTRWSSAAADPQWLQVDLGATDTISSVTLNWETAYGTAFKIQTSTNATTWTDIYSTTTGTGGVQNLSVNGSGRYVRLYGTARGTGYGYSLWEFQVYGSTAGSTAGGTTGGTSPGACGTTNAALNKTATASSVENAGTPASAAVDGNAGTRWSSAATDPQWLQVDLGSAQTICQVGLTWEAAYGTAFKIQTSNDAAAWTDIYSTTTGTGGTQNLTVTGTGRYIRLYGTARANGYGYSLWEFQVFTTGTTTGGGSGGTTGGTTTPPPGGGDFSGTVISAYKQVSASSYEGANAPAAALDGRTNTRWSSLYTDNQWIQVDLGNIGTISGIVLNWESAYGSGYHIDVSDNGTAWTPIYTTTTGKGGIEKLPATGKGRYVRLTGTARASGYGYSLWEFQVYGTVDTSTATPPMLSGPTKAPATLNQFQLSAPADKAMVTNTRRPALSWAAVAGAAHYEVWLNISRTDYDFTASGNLLDLYTKVAEPTGTTYTPSWDITDRWTYKWFVVSVSGSGAKTTSNIRTFSLYLPDVEQVADGVNVINGARDLNKDGSIEPYEDWRLPVDTRVSDLLGRMTLEEKAYQMFYNVQQYPMSGWHFGPAQPADLNNVLLSTAATRLGIPPVSAGDTTAGYQTTYPLQSTLAAGKDYPLDYKLGNMQRQEELEVGARGTLSPLAEVGTKVLYPRIQEGGGENADVAAAQLRALVSGLQGGPELNPGSVLATVKHWPGEGAGGEAGIVYDGVTIKYHMIPFKAAMEAGAVNIMPGYAGSSYLDPGGPGAGDSAKILTYLRQNLGYTGLITTDWLPSSAWINAANAGSDVMGGADPGAVGFTMASFESGVPLARINDAVTRILKLKFELGIFDHPYGDPVNGPYRFHQPSYTQLANQASRESNTLLKNNGVLPVKLNAGDNIVVAGDRSTDGASCCIWSSYFHPDYGSLDEFDALKARAAQAGVNVYQGTGPTPKLAVVDVGEPSYTHATSWPDTQPYLPADQVALIQNFKNQGIPVVVVLTLPRPIVISDWANLADAIVVVYRGGEEVGPAAASLLFGDYTPHGTLPWQLPRSLDQILKPGGGDNQADANEAWDLPYDLGATAAERADIRAKIDAGQTVPPTYGNPLYQYGSGLNHF</sequence>
<dbReference type="SUPFAM" id="SSF51445">
    <property type="entry name" value="(Trans)glycosidases"/>
    <property type="match status" value="1"/>
</dbReference>
<dbReference type="SUPFAM" id="SSF49785">
    <property type="entry name" value="Galactose-binding domain-like"/>
    <property type="match status" value="3"/>
</dbReference>
<dbReference type="InterPro" id="IPR001764">
    <property type="entry name" value="Glyco_hydro_3_N"/>
</dbReference>
<dbReference type="PROSITE" id="PS50022">
    <property type="entry name" value="FA58C_3"/>
    <property type="match status" value="3"/>
</dbReference>
<evidence type="ECO:0000313" key="10">
    <source>
        <dbReference type="EMBL" id="MFC4033128.1"/>
    </source>
</evidence>
<dbReference type="EMBL" id="JBHSBB010000010">
    <property type="protein sequence ID" value="MFC4033128.1"/>
    <property type="molecule type" value="Genomic_DNA"/>
</dbReference>
<evidence type="ECO:0000256" key="5">
    <source>
        <dbReference type="ARBA" id="ARBA00022801"/>
    </source>
</evidence>
<organism evidence="10 11">
    <name type="scientific">Streptomyces polygonati</name>
    <dbReference type="NCBI Taxonomy" id="1617087"/>
    <lineage>
        <taxon>Bacteria</taxon>
        <taxon>Bacillati</taxon>
        <taxon>Actinomycetota</taxon>
        <taxon>Actinomycetes</taxon>
        <taxon>Kitasatosporales</taxon>
        <taxon>Streptomycetaceae</taxon>
        <taxon>Streptomyces</taxon>
    </lineage>
</organism>
<dbReference type="RefSeq" id="WP_386430175.1">
    <property type="nucleotide sequence ID" value="NZ_JBHSBB010000010.1"/>
</dbReference>
<accession>A0ABV8HM96</accession>
<dbReference type="PANTHER" id="PTHR30620:SF16">
    <property type="entry name" value="LYSOSOMAL BETA GLUCOSIDASE"/>
    <property type="match status" value="1"/>
</dbReference>
<dbReference type="Pfam" id="PF00933">
    <property type="entry name" value="Glyco_hydro_3"/>
    <property type="match status" value="1"/>
</dbReference>
<evidence type="ECO:0000259" key="9">
    <source>
        <dbReference type="PROSITE" id="PS50022"/>
    </source>
</evidence>
<name>A0ABV8HM96_9ACTN</name>
<feature type="signal peptide" evidence="8">
    <location>
        <begin position="1"/>
        <end position="41"/>
    </location>
</feature>
<dbReference type="SUPFAM" id="SSF52279">
    <property type="entry name" value="Beta-D-glucan exohydrolase, C-terminal domain"/>
    <property type="match status" value="1"/>
</dbReference>
<dbReference type="InterPro" id="IPR017853">
    <property type="entry name" value="GH"/>
</dbReference>
<keyword evidence="6" id="KW-0326">Glycosidase</keyword>
<evidence type="ECO:0000256" key="2">
    <source>
        <dbReference type="ARBA" id="ARBA00005336"/>
    </source>
</evidence>
<dbReference type="EC" id="3.2.1.21" evidence="3"/>
<feature type="chain" id="PRO_5047185117" description="beta-glucosidase" evidence="8">
    <location>
        <begin position="42"/>
        <end position="1193"/>
    </location>
</feature>
<evidence type="ECO:0000256" key="7">
    <source>
        <dbReference type="SAM" id="MobiDB-lite"/>
    </source>
</evidence>
<dbReference type="InterPro" id="IPR008979">
    <property type="entry name" value="Galactose-bd-like_sf"/>
</dbReference>
<dbReference type="Gene3D" id="3.20.20.300">
    <property type="entry name" value="Glycoside hydrolase, family 3, N-terminal domain"/>
    <property type="match status" value="1"/>
</dbReference>
<evidence type="ECO:0000256" key="6">
    <source>
        <dbReference type="ARBA" id="ARBA00023295"/>
    </source>
</evidence>
<dbReference type="InterPro" id="IPR036881">
    <property type="entry name" value="Glyco_hydro_3_C_sf"/>
</dbReference>
<dbReference type="InterPro" id="IPR002772">
    <property type="entry name" value="Glyco_hydro_3_C"/>
</dbReference>